<sequence>MHDSGKFTQQFLDKLFKKTGIKFPSEFARLPYFHLILDFLFDPMHDIMNIGNRVAVSLLGKDFTEKVRQFVREEGMHPGWRKTTQVRNSKGDMAEVYEMNAGPFAIPPQPKHSKTPRSLEGALSWLESLRTTKDMGDAHKRLLRSSADDKYAKSLRAHDALKAFQSRLLASLSAWPRDEGQPANSLESIVSRLTVLIRETTAHSIEPQDMEYLKEQCDLFFQDLEKNGPPDWLVINTHKFWHHADQLMRFGPMREWWMYAFESLNGKLGRWVKNRQYPVASCMNGVGRLKLLRSLRGLLQVVAKNRLRKRGAAARAALMAGRAPGVVVITTTGSVGKPYVLKDTEVSQLELWMRATIPVYTDLFKQYSEFKVYVQR</sequence>
<evidence type="ECO:0000313" key="2">
    <source>
        <dbReference type="Proteomes" id="UP001190700"/>
    </source>
</evidence>
<evidence type="ECO:0000313" key="1">
    <source>
        <dbReference type="EMBL" id="KAK3276828.1"/>
    </source>
</evidence>
<comment type="caution">
    <text evidence="1">The sequence shown here is derived from an EMBL/GenBank/DDBJ whole genome shotgun (WGS) entry which is preliminary data.</text>
</comment>
<gene>
    <name evidence="1" type="ORF">CYMTET_15127</name>
</gene>
<keyword evidence="2" id="KW-1185">Reference proteome</keyword>
<accession>A0AAE0L9B8</accession>
<organism evidence="1 2">
    <name type="scientific">Cymbomonas tetramitiformis</name>
    <dbReference type="NCBI Taxonomy" id="36881"/>
    <lineage>
        <taxon>Eukaryota</taxon>
        <taxon>Viridiplantae</taxon>
        <taxon>Chlorophyta</taxon>
        <taxon>Pyramimonadophyceae</taxon>
        <taxon>Pyramimonadales</taxon>
        <taxon>Pyramimonadaceae</taxon>
        <taxon>Cymbomonas</taxon>
    </lineage>
</organism>
<protein>
    <submittedName>
        <fullName evidence="1">Uncharacterized protein</fullName>
    </submittedName>
</protein>
<proteinExistence type="predicted"/>
<reference evidence="1 2" key="1">
    <citation type="journal article" date="2015" name="Genome Biol. Evol.">
        <title>Comparative Genomics of a Bacterivorous Green Alga Reveals Evolutionary Causalities and Consequences of Phago-Mixotrophic Mode of Nutrition.</title>
        <authorList>
            <person name="Burns J.A."/>
            <person name="Paasch A."/>
            <person name="Narechania A."/>
            <person name="Kim E."/>
        </authorList>
    </citation>
    <scope>NUCLEOTIDE SEQUENCE [LARGE SCALE GENOMIC DNA]</scope>
    <source>
        <strain evidence="1 2">PLY_AMNH</strain>
    </source>
</reference>
<name>A0AAE0L9B8_9CHLO</name>
<dbReference type="Proteomes" id="UP001190700">
    <property type="component" value="Unassembled WGS sequence"/>
</dbReference>
<dbReference type="AlphaFoldDB" id="A0AAE0L9B8"/>
<dbReference type="EMBL" id="LGRX02006369">
    <property type="protein sequence ID" value="KAK3276828.1"/>
    <property type="molecule type" value="Genomic_DNA"/>
</dbReference>